<protein>
    <recommendedName>
        <fullName evidence="6">Sugar phosphate transporter domain-containing protein</fullName>
    </recommendedName>
</protein>
<organism evidence="7 8">
    <name type="scientific">Candidula unifasciata</name>
    <dbReference type="NCBI Taxonomy" id="100452"/>
    <lineage>
        <taxon>Eukaryota</taxon>
        <taxon>Metazoa</taxon>
        <taxon>Spiralia</taxon>
        <taxon>Lophotrochozoa</taxon>
        <taxon>Mollusca</taxon>
        <taxon>Gastropoda</taxon>
        <taxon>Heterobranchia</taxon>
        <taxon>Euthyneura</taxon>
        <taxon>Panpulmonata</taxon>
        <taxon>Eupulmonata</taxon>
        <taxon>Stylommatophora</taxon>
        <taxon>Helicina</taxon>
        <taxon>Helicoidea</taxon>
        <taxon>Geomitridae</taxon>
        <taxon>Candidula</taxon>
    </lineage>
</organism>
<evidence type="ECO:0000313" key="7">
    <source>
        <dbReference type="EMBL" id="CAG5129060.1"/>
    </source>
</evidence>
<dbReference type="InterPro" id="IPR050186">
    <property type="entry name" value="TPT_transporter"/>
</dbReference>
<evidence type="ECO:0000256" key="1">
    <source>
        <dbReference type="ARBA" id="ARBA00004141"/>
    </source>
</evidence>
<comment type="caution">
    <text evidence="7">The sequence shown here is derived from an EMBL/GenBank/DDBJ whole genome shotgun (WGS) entry which is preliminary data.</text>
</comment>
<keyword evidence="4 5" id="KW-0472">Membrane</keyword>
<proteinExistence type="predicted"/>
<feature type="transmembrane region" description="Helical" evidence="5">
    <location>
        <begin position="55"/>
        <end position="77"/>
    </location>
</feature>
<dbReference type="AlphaFoldDB" id="A0A8S3ZMN7"/>
<keyword evidence="3 5" id="KW-1133">Transmembrane helix</keyword>
<dbReference type="Pfam" id="PF03151">
    <property type="entry name" value="TPT"/>
    <property type="match status" value="1"/>
</dbReference>
<evidence type="ECO:0000259" key="6">
    <source>
        <dbReference type="Pfam" id="PF03151"/>
    </source>
</evidence>
<dbReference type="Proteomes" id="UP000678393">
    <property type="component" value="Unassembled WGS sequence"/>
</dbReference>
<dbReference type="GO" id="GO:0016020">
    <property type="term" value="C:membrane"/>
    <property type="evidence" value="ECO:0007669"/>
    <property type="project" value="UniProtKB-SubCell"/>
</dbReference>
<feature type="transmembrane region" description="Helical" evidence="5">
    <location>
        <begin position="122"/>
        <end position="142"/>
    </location>
</feature>
<evidence type="ECO:0000313" key="8">
    <source>
        <dbReference type="Proteomes" id="UP000678393"/>
    </source>
</evidence>
<name>A0A8S3ZMN7_9EUPU</name>
<dbReference type="PANTHER" id="PTHR11132">
    <property type="entry name" value="SOLUTE CARRIER FAMILY 35"/>
    <property type="match status" value="1"/>
</dbReference>
<evidence type="ECO:0000256" key="4">
    <source>
        <dbReference type="ARBA" id="ARBA00023136"/>
    </source>
</evidence>
<evidence type="ECO:0000256" key="5">
    <source>
        <dbReference type="SAM" id="Phobius"/>
    </source>
</evidence>
<sequence>MNSHVLGAGLPTAVQHSIFLIAAVVICHWVVAISLVFINKSLVNEQAVEGDISMFIVWVQNVVGVVTVLIMHLVSSFVNLPWHPPFVSLSTVLHPDMVMASVTFTGTLVFNNLMLKHISVAFYQAARSLTLLFVITFSVFILHEKITSRLMLSCLCIVCGFYVCVDEELLSQGVSPVGIIYGVVASMFAALCGVFFKRIQKKKRVSSMELAVNNCLISSVGLTPLVISTSQIDNFLRSPASGDATLWSVLLFSGCLSLTMGWVSALQISLTSPLTHNISINAKSVFQTVLVVMWSGESRASMWWFGNGLVMTGIATYTANRFKVAQQNAVYNTELEIKEPPRLDERRI</sequence>
<keyword evidence="8" id="KW-1185">Reference proteome</keyword>
<evidence type="ECO:0000256" key="2">
    <source>
        <dbReference type="ARBA" id="ARBA00022692"/>
    </source>
</evidence>
<dbReference type="EMBL" id="CAJHNH020003335">
    <property type="protein sequence ID" value="CAG5129060.1"/>
    <property type="molecule type" value="Genomic_DNA"/>
</dbReference>
<evidence type="ECO:0000256" key="3">
    <source>
        <dbReference type="ARBA" id="ARBA00022989"/>
    </source>
</evidence>
<feature type="transmembrane region" description="Helical" evidence="5">
    <location>
        <begin position="97"/>
        <end position="115"/>
    </location>
</feature>
<dbReference type="SUPFAM" id="SSF103481">
    <property type="entry name" value="Multidrug resistance efflux transporter EmrE"/>
    <property type="match status" value="1"/>
</dbReference>
<feature type="domain" description="Sugar phosphate transporter" evidence="6">
    <location>
        <begin position="21"/>
        <end position="317"/>
    </location>
</feature>
<dbReference type="OrthoDB" id="5547497at2759"/>
<accession>A0A8S3ZMN7</accession>
<reference evidence="7" key="1">
    <citation type="submission" date="2021-04" db="EMBL/GenBank/DDBJ databases">
        <authorList>
            <consortium name="Molecular Ecology Group"/>
        </authorList>
    </citation>
    <scope>NUCLEOTIDE SEQUENCE</scope>
</reference>
<dbReference type="InterPro" id="IPR037185">
    <property type="entry name" value="EmrE-like"/>
</dbReference>
<gene>
    <name evidence="7" type="ORF">CUNI_LOCUS14618</name>
</gene>
<dbReference type="InterPro" id="IPR004853">
    <property type="entry name" value="Sugar_P_trans_dom"/>
</dbReference>
<feature type="transmembrane region" description="Helical" evidence="5">
    <location>
        <begin position="302"/>
        <end position="319"/>
    </location>
</feature>
<feature type="transmembrane region" description="Helical" evidence="5">
    <location>
        <begin position="247"/>
        <end position="266"/>
    </location>
</feature>
<comment type="subcellular location">
    <subcellularLocation>
        <location evidence="1">Membrane</location>
        <topology evidence="1">Multi-pass membrane protein</topology>
    </subcellularLocation>
</comment>
<feature type="transmembrane region" description="Helical" evidence="5">
    <location>
        <begin position="178"/>
        <end position="196"/>
    </location>
</feature>
<feature type="transmembrane region" description="Helical" evidence="5">
    <location>
        <begin position="18"/>
        <end position="43"/>
    </location>
</feature>
<keyword evidence="2 5" id="KW-0812">Transmembrane</keyword>